<dbReference type="Proteomes" id="UP000592780">
    <property type="component" value="Unassembled WGS sequence"/>
</dbReference>
<comment type="caution">
    <text evidence="1">The sequence shown here is derived from an EMBL/GenBank/DDBJ whole genome shotgun (WGS) entry which is preliminary data.</text>
</comment>
<dbReference type="EMBL" id="JACHDD010000009">
    <property type="protein sequence ID" value="MBB5427485.1"/>
    <property type="molecule type" value="Genomic_DNA"/>
</dbReference>
<gene>
    <name evidence="1" type="ORF">HDG40_005664</name>
</gene>
<reference evidence="1 2" key="1">
    <citation type="submission" date="2020-08" db="EMBL/GenBank/DDBJ databases">
        <title>Genomic Encyclopedia of Type Strains, Phase IV (KMG-V): Genome sequencing to study the core and pangenomes of soil and plant-associated prokaryotes.</title>
        <authorList>
            <person name="Whitman W."/>
        </authorList>
    </citation>
    <scope>NUCLEOTIDE SEQUENCE [LARGE SCALE GENOMIC DNA]</scope>
    <source>
        <strain evidence="1 2">JPY158</strain>
    </source>
</reference>
<organism evidence="1 2">
    <name type="scientific">Paraburkholderia atlantica</name>
    <dbReference type="NCBI Taxonomy" id="2654982"/>
    <lineage>
        <taxon>Bacteria</taxon>
        <taxon>Pseudomonadati</taxon>
        <taxon>Pseudomonadota</taxon>
        <taxon>Betaproteobacteria</taxon>
        <taxon>Burkholderiales</taxon>
        <taxon>Burkholderiaceae</taxon>
        <taxon>Paraburkholderia</taxon>
    </lineage>
</organism>
<keyword evidence="2" id="KW-1185">Reference proteome</keyword>
<dbReference type="AlphaFoldDB" id="A0A7W8QD85"/>
<accession>A0A7W8QD85</accession>
<protein>
    <submittedName>
        <fullName evidence="1">Uncharacterized protein</fullName>
    </submittedName>
</protein>
<evidence type="ECO:0000313" key="1">
    <source>
        <dbReference type="EMBL" id="MBB5427485.1"/>
    </source>
</evidence>
<proteinExistence type="predicted"/>
<sequence length="55" mass="5719">MTCTTVTVHVGAYLAHDLASSMPLVCTGVYDGTPRPTRPCLLPVVQCVMSASGPL</sequence>
<evidence type="ECO:0000313" key="2">
    <source>
        <dbReference type="Proteomes" id="UP000592780"/>
    </source>
</evidence>
<name>A0A7W8QD85_PARAM</name>